<protein>
    <submittedName>
        <fullName evidence="4">Flavin reductase family protein</fullName>
    </submittedName>
</protein>
<comment type="similarity">
    <text evidence="1">Belongs to the non-flavoprotein flavin reductase family.</text>
</comment>
<gene>
    <name evidence="4" type="ORF">GCM10025780_24270</name>
</gene>
<evidence type="ECO:0000256" key="1">
    <source>
        <dbReference type="ARBA" id="ARBA00008898"/>
    </source>
</evidence>
<accession>A0ABP8W207</accession>
<dbReference type="InterPro" id="IPR050268">
    <property type="entry name" value="NADH-dep_flavin_reductase"/>
</dbReference>
<dbReference type="Gene3D" id="2.30.110.10">
    <property type="entry name" value="Electron Transport, Fmn-binding Protein, Chain A"/>
    <property type="match status" value="1"/>
</dbReference>
<dbReference type="Proteomes" id="UP001501295">
    <property type="component" value="Unassembled WGS sequence"/>
</dbReference>
<sequence length="190" mass="20105">MTGDRSQARDAIHAGDNGIARAFDLLAADHPDAAARVKSAFGAFPSGVAALCAVVDGVKVGMVASSFSVGVSFDPPMVMFSVQDSSTTWPVLKQAERIGISILGSAHDAACYQLSSRKGDRFAGLDVQELDSGAIFVHDAAVWLECVIRSEIPAGDHHVVVLEVTSLRVAEGQEPLVYHGTRFRQLRAVS</sequence>
<evidence type="ECO:0000256" key="2">
    <source>
        <dbReference type="ARBA" id="ARBA00023002"/>
    </source>
</evidence>
<dbReference type="Pfam" id="PF01613">
    <property type="entry name" value="Flavin_Reduct"/>
    <property type="match status" value="1"/>
</dbReference>
<reference evidence="5" key="1">
    <citation type="journal article" date="2019" name="Int. J. Syst. Evol. Microbiol.">
        <title>The Global Catalogue of Microorganisms (GCM) 10K type strain sequencing project: providing services to taxonomists for standard genome sequencing and annotation.</title>
        <authorList>
            <consortium name="The Broad Institute Genomics Platform"/>
            <consortium name="The Broad Institute Genome Sequencing Center for Infectious Disease"/>
            <person name="Wu L."/>
            <person name="Ma J."/>
        </authorList>
    </citation>
    <scope>NUCLEOTIDE SEQUENCE [LARGE SCALE GENOMIC DNA]</scope>
    <source>
        <strain evidence="5">JCM 18956</strain>
    </source>
</reference>
<dbReference type="EMBL" id="BAABLM010000005">
    <property type="protein sequence ID" value="GAA4678519.1"/>
    <property type="molecule type" value="Genomic_DNA"/>
</dbReference>
<dbReference type="PANTHER" id="PTHR30466">
    <property type="entry name" value="FLAVIN REDUCTASE"/>
    <property type="match status" value="1"/>
</dbReference>
<feature type="domain" description="Flavin reductase like" evidence="3">
    <location>
        <begin position="41"/>
        <end position="185"/>
    </location>
</feature>
<keyword evidence="5" id="KW-1185">Reference proteome</keyword>
<dbReference type="InterPro" id="IPR002563">
    <property type="entry name" value="Flavin_Rdtase-like_dom"/>
</dbReference>
<evidence type="ECO:0000313" key="5">
    <source>
        <dbReference type="Proteomes" id="UP001501295"/>
    </source>
</evidence>
<evidence type="ECO:0000313" key="4">
    <source>
        <dbReference type="EMBL" id="GAA4678519.1"/>
    </source>
</evidence>
<dbReference type="SMART" id="SM00903">
    <property type="entry name" value="Flavin_Reduct"/>
    <property type="match status" value="1"/>
</dbReference>
<dbReference type="PANTHER" id="PTHR30466:SF11">
    <property type="entry name" value="FLAVIN-DEPENDENT MONOOXYGENASE, REDUCTASE SUBUNIT HSAB"/>
    <property type="match status" value="1"/>
</dbReference>
<comment type="caution">
    <text evidence="4">The sequence shown here is derived from an EMBL/GenBank/DDBJ whole genome shotgun (WGS) entry which is preliminary data.</text>
</comment>
<proteinExistence type="inferred from homology"/>
<dbReference type="SUPFAM" id="SSF50475">
    <property type="entry name" value="FMN-binding split barrel"/>
    <property type="match status" value="1"/>
</dbReference>
<keyword evidence="2" id="KW-0560">Oxidoreductase</keyword>
<dbReference type="InterPro" id="IPR012349">
    <property type="entry name" value="Split_barrel_FMN-bd"/>
</dbReference>
<name>A0ABP8W207_9MICO</name>
<evidence type="ECO:0000259" key="3">
    <source>
        <dbReference type="SMART" id="SM00903"/>
    </source>
</evidence>
<organism evidence="4 5">
    <name type="scientific">Frondihabitans cladoniiphilus</name>
    <dbReference type="NCBI Taxonomy" id="715785"/>
    <lineage>
        <taxon>Bacteria</taxon>
        <taxon>Bacillati</taxon>
        <taxon>Actinomycetota</taxon>
        <taxon>Actinomycetes</taxon>
        <taxon>Micrococcales</taxon>
        <taxon>Microbacteriaceae</taxon>
        <taxon>Frondihabitans</taxon>
    </lineage>
</organism>